<feature type="compositionally biased region" description="Low complexity" evidence="3">
    <location>
        <begin position="9"/>
        <end position="20"/>
    </location>
</feature>
<dbReference type="InterPro" id="IPR015421">
    <property type="entry name" value="PyrdxlP-dep_Trfase_major"/>
</dbReference>
<proteinExistence type="predicted"/>
<dbReference type="AlphaFoldDB" id="A0A8J5H0K7"/>
<protein>
    <submittedName>
        <fullName evidence="4">Uncharacterized protein</fullName>
    </submittedName>
</protein>
<dbReference type="InterPro" id="IPR015424">
    <property type="entry name" value="PyrdxlP-dep_Trfase"/>
</dbReference>
<dbReference type="Proteomes" id="UP000734854">
    <property type="component" value="Unassembled WGS sequence"/>
</dbReference>
<accession>A0A8J5H0K7</accession>
<evidence type="ECO:0000256" key="3">
    <source>
        <dbReference type="SAM" id="MobiDB-lite"/>
    </source>
</evidence>
<dbReference type="PANTHER" id="PTHR13693">
    <property type="entry name" value="CLASS II AMINOTRANSFERASE/8-AMINO-7-OXONONANOATE SYNTHASE"/>
    <property type="match status" value="1"/>
</dbReference>
<sequence length="215" mass="23883">MDSRRYMAYSPSPSSVPYSPHISGIRTPSGAIGEQENARADAGMTKMYSELEDLFTRFMGKPVAITFAMGYVTNSFIIPTLTGEICLVISDSFNHNLIVNGALASGAAVQDDVNTVSFAYRTVMILFSCSDDNPCKIAPSHYDESVWNRRCFAAIKKTTDSCKTKNLQKLDEDEEYAQIMARIEELERMEELENGNTSKDNTQENKYTVVHDGVG</sequence>
<evidence type="ECO:0000256" key="1">
    <source>
        <dbReference type="ARBA" id="ARBA00001933"/>
    </source>
</evidence>
<gene>
    <name evidence="4" type="ORF">ZIOFF_021665</name>
</gene>
<comment type="cofactor">
    <cofactor evidence="1">
        <name>pyridoxal 5'-phosphate</name>
        <dbReference type="ChEBI" id="CHEBI:597326"/>
    </cofactor>
</comment>
<dbReference type="GO" id="GO:0046512">
    <property type="term" value="P:sphingosine biosynthetic process"/>
    <property type="evidence" value="ECO:0007669"/>
    <property type="project" value="TreeGrafter"/>
</dbReference>
<feature type="region of interest" description="Disordered" evidence="3">
    <location>
        <begin position="193"/>
        <end position="215"/>
    </location>
</feature>
<evidence type="ECO:0000256" key="2">
    <source>
        <dbReference type="ARBA" id="ARBA00022679"/>
    </source>
</evidence>
<evidence type="ECO:0000313" key="4">
    <source>
        <dbReference type="EMBL" id="KAG6518261.1"/>
    </source>
</evidence>
<dbReference type="GO" id="GO:0004758">
    <property type="term" value="F:serine C-palmitoyltransferase activity"/>
    <property type="evidence" value="ECO:0007669"/>
    <property type="project" value="UniProtKB-EC"/>
</dbReference>
<dbReference type="EMBL" id="JACMSC010000006">
    <property type="protein sequence ID" value="KAG6518261.1"/>
    <property type="molecule type" value="Genomic_DNA"/>
</dbReference>
<dbReference type="GO" id="GO:0046513">
    <property type="term" value="P:ceramide biosynthetic process"/>
    <property type="evidence" value="ECO:0007669"/>
    <property type="project" value="TreeGrafter"/>
</dbReference>
<name>A0A8J5H0K7_ZINOF</name>
<keyword evidence="5" id="KW-1185">Reference proteome</keyword>
<dbReference type="SUPFAM" id="SSF53383">
    <property type="entry name" value="PLP-dependent transferases"/>
    <property type="match status" value="1"/>
</dbReference>
<feature type="region of interest" description="Disordered" evidence="3">
    <location>
        <begin position="1"/>
        <end position="20"/>
    </location>
</feature>
<dbReference type="InterPro" id="IPR050087">
    <property type="entry name" value="AON_synthase_class-II"/>
</dbReference>
<keyword evidence="2" id="KW-0808">Transferase</keyword>
<comment type="caution">
    <text evidence="4">The sequence shown here is derived from an EMBL/GenBank/DDBJ whole genome shotgun (WGS) entry which is preliminary data.</text>
</comment>
<evidence type="ECO:0000313" key="5">
    <source>
        <dbReference type="Proteomes" id="UP000734854"/>
    </source>
</evidence>
<dbReference type="GO" id="GO:0016020">
    <property type="term" value="C:membrane"/>
    <property type="evidence" value="ECO:0007669"/>
    <property type="project" value="GOC"/>
</dbReference>
<feature type="compositionally biased region" description="Polar residues" evidence="3">
    <location>
        <begin position="194"/>
        <end position="206"/>
    </location>
</feature>
<reference evidence="4 5" key="1">
    <citation type="submission" date="2020-08" db="EMBL/GenBank/DDBJ databases">
        <title>Plant Genome Project.</title>
        <authorList>
            <person name="Zhang R.-G."/>
        </authorList>
    </citation>
    <scope>NUCLEOTIDE SEQUENCE [LARGE SCALE GENOMIC DNA]</scope>
    <source>
        <tissue evidence="4">Rhizome</tissue>
    </source>
</reference>
<dbReference type="Gene3D" id="3.40.640.10">
    <property type="entry name" value="Type I PLP-dependent aspartate aminotransferase-like (Major domain)"/>
    <property type="match status" value="1"/>
</dbReference>
<organism evidence="4 5">
    <name type="scientific">Zingiber officinale</name>
    <name type="common">Ginger</name>
    <name type="synonym">Amomum zingiber</name>
    <dbReference type="NCBI Taxonomy" id="94328"/>
    <lineage>
        <taxon>Eukaryota</taxon>
        <taxon>Viridiplantae</taxon>
        <taxon>Streptophyta</taxon>
        <taxon>Embryophyta</taxon>
        <taxon>Tracheophyta</taxon>
        <taxon>Spermatophyta</taxon>
        <taxon>Magnoliopsida</taxon>
        <taxon>Liliopsida</taxon>
        <taxon>Zingiberales</taxon>
        <taxon>Zingiberaceae</taxon>
        <taxon>Zingiber</taxon>
    </lineage>
</organism>
<dbReference type="GO" id="GO:0017059">
    <property type="term" value="C:serine palmitoyltransferase complex"/>
    <property type="evidence" value="ECO:0007669"/>
    <property type="project" value="TreeGrafter"/>
</dbReference>
<dbReference type="PANTHER" id="PTHR13693:SF3">
    <property type="entry name" value="LD36009P"/>
    <property type="match status" value="1"/>
</dbReference>